<gene>
    <name evidence="1" type="ORF">OFLC_LOCUS12333</name>
</gene>
<protein>
    <submittedName>
        <fullName evidence="3">Ovule protein</fullName>
    </submittedName>
</protein>
<name>A0A183HXX8_9BILA</name>
<evidence type="ECO:0000313" key="2">
    <source>
        <dbReference type="Proteomes" id="UP000267606"/>
    </source>
</evidence>
<dbReference type="EMBL" id="UZAJ01019045">
    <property type="protein sequence ID" value="VDO84014.1"/>
    <property type="molecule type" value="Genomic_DNA"/>
</dbReference>
<dbReference type="Proteomes" id="UP000267606">
    <property type="component" value="Unassembled WGS sequence"/>
</dbReference>
<proteinExistence type="predicted"/>
<evidence type="ECO:0000313" key="1">
    <source>
        <dbReference type="EMBL" id="VDO84014.1"/>
    </source>
</evidence>
<keyword evidence="2" id="KW-1185">Reference proteome</keyword>
<reference evidence="3" key="1">
    <citation type="submission" date="2016-06" db="UniProtKB">
        <authorList>
            <consortium name="WormBaseParasite"/>
        </authorList>
    </citation>
    <scope>IDENTIFICATION</scope>
</reference>
<dbReference type="STRING" id="387005.A0A183HXX8"/>
<organism evidence="3">
    <name type="scientific">Onchocerca flexuosa</name>
    <dbReference type="NCBI Taxonomy" id="387005"/>
    <lineage>
        <taxon>Eukaryota</taxon>
        <taxon>Metazoa</taxon>
        <taxon>Ecdysozoa</taxon>
        <taxon>Nematoda</taxon>
        <taxon>Chromadorea</taxon>
        <taxon>Rhabditida</taxon>
        <taxon>Spirurina</taxon>
        <taxon>Spiruromorpha</taxon>
        <taxon>Filarioidea</taxon>
        <taxon>Onchocercidae</taxon>
        <taxon>Onchocerca</taxon>
    </lineage>
</organism>
<dbReference type="WBParaSite" id="OFLC_0001234101-mRNA-1">
    <property type="protein sequence ID" value="OFLC_0001234101-mRNA-1"/>
    <property type="gene ID" value="OFLC_0001234101"/>
</dbReference>
<reference evidence="1 2" key="2">
    <citation type="submission" date="2018-11" db="EMBL/GenBank/DDBJ databases">
        <authorList>
            <consortium name="Pathogen Informatics"/>
        </authorList>
    </citation>
    <scope>NUCLEOTIDE SEQUENCE [LARGE SCALE GENOMIC DNA]</scope>
</reference>
<sequence>MLPHNSFSILEFYQSGCNLLEHSKISSLDYAYQIVHPSVSAFLPPEKPCHWTEVVKRRTFCVRLYRPP</sequence>
<dbReference type="AlphaFoldDB" id="A0A183HXX8"/>
<evidence type="ECO:0000313" key="3">
    <source>
        <dbReference type="WBParaSite" id="OFLC_0001234101-mRNA-1"/>
    </source>
</evidence>
<accession>A0A183HXX8</accession>